<dbReference type="PATRIC" id="fig|1434123.4.peg.4329"/>
<feature type="transmembrane region" description="Helical" evidence="1">
    <location>
        <begin position="178"/>
        <end position="198"/>
    </location>
</feature>
<geneLocation type="plasmid" evidence="3 4">
    <name>unnamed</name>
</geneLocation>
<feature type="transmembrane region" description="Helical" evidence="1">
    <location>
        <begin position="58"/>
        <end position="75"/>
    </location>
</feature>
<dbReference type="Pfam" id="PF02517">
    <property type="entry name" value="Rce1-like"/>
    <property type="match status" value="1"/>
</dbReference>
<evidence type="ECO:0000313" key="3">
    <source>
        <dbReference type="EMBL" id="AKB42292.1"/>
    </source>
</evidence>
<dbReference type="Proteomes" id="UP000033096">
    <property type="component" value="Plasmid unnamed"/>
</dbReference>
<feature type="transmembrane region" description="Helical" evidence="1">
    <location>
        <begin position="34"/>
        <end position="52"/>
    </location>
</feature>
<dbReference type="PANTHER" id="PTHR39430:SF1">
    <property type="entry name" value="PROTEASE"/>
    <property type="match status" value="1"/>
</dbReference>
<name>A0A0E3Q287_9EURY</name>
<dbReference type="InterPro" id="IPR003675">
    <property type="entry name" value="Rce1/LyrA-like_dom"/>
</dbReference>
<keyword evidence="1" id="KW-1133">Transmembrane helix</keyword>
<keyword evidence="3" id="KW-0378">Hydrolase</keyword>
<dbReference type="GO" id="GO:0080120">
    <property type="term" value="P:CAAX-box protein maturation"/>
    <property type="evidence" value="ECO:0007669"/>
    <property type="project" value="UniProtKB-ARBA"/>
</dbReference>
<feature type="transmembrane region" description="Helical" evidence="1">
    <location>
        <begin position="210"/>
        <end position="227"/>
    </location>
</feature>
<reference evidence="3 4" key="1">
    <citation type="submission" date="2014-07" db="EMBL/GenBank/DDBJ databases">
        <title>Methanogenic archaea and the global carbon cycle.</title>
        <authorList>
            <person name="Henriksen J.R."/>
            <person name="Luke J."/>
            <person name="Reinhart S."/>
            <person name="Benedict M.N."/>
            <person name="Youngblut N.D."/>
            <person name="Metcalf M.E."/>
            <person name="Whitaker R.J."/>
            <person name="Metcalf W.W."/>
        </authorList>
    </citation>
    <scope>NUCLEOTIDE SEQUENCE [LARGE SCALE GENOMIC DNA]</scope>
    <source>
        <strain evidence="3 4">Z-761</strain>
        <plasmid evidence="3 4">unnamed</plasmid>
    </source>
</reference>
<dbReference type="AlphaFoldDB" id="A0A0E3Q287"/>
<keyword evidence="4" id="KW-1185">Reference proteome</keyword>
<feature type="transmembrane region" description="Helical" evidence="1">
    <location>
        <begin position="259"/>
        <end position="279"/>
    </location>
</feature>
<feature type="transmembrane region" description="Helical" evidence="1">
    <location>
        <begin position="144"/>
        <end position="166"/>
    </location>
</feature>
<protein>
    <submittedName>
        <fullName evidence="3">CAAX amino terminal protease family protein</fullName>
    </submittedName>
</protein>
<dbReference type="GO" id="GO:0006508">
    <property type="term" value="P:proteolysis"/>
    <property type="evidence" value="ECO:0007669"/>
    <property type="project" value="UniProtKB-KW"/>
</dbReference>
<accession>A0A0E3Q287</accession>
<feature type="transmembrane region" description="Helical" evidence="1">
    <location>
        <begin position="87"/>
        <end position="105"/>
    </location>
</feature>
<dbReference type="GO" id="GO:0004175">
    <property type="term" value="F:endopeptidase activity"/>
    <property type="evidence" value="ECO:0007669"/>
    <property type="project" value="UniProtKB-ARBA"/>
</dbReference>
<keyword evidence="1" id="KW-0472">Membrane</keyword>
<keyword evidence="3" id="KW-0645">Protease</keyword>
<keyword evidence="1" id="KW-0812">Transmembrane</keyword>
<feature type="transmembrane region" description="Helical" evidence="1">
    <location>
        <begin position="111"/>
        <end position="132"/>
    </location>
</feature>
<evidence type="ECO:0000259" key="2">
    <source>
        <dbReference type="Pfam" id="PF02517"/>
    </source>
</evidence>
<evidence type="ECO:0000256" key="1">
    <source>
        <dbReference type="SAM" id="Phobius"/>
    </source>
</evidence>
<organism evidence="3 4">
    <name type="scientific">Methanosarcina vacuolata Z-761</name>
    <dbReference type="NCBI Taxonomy" id="1434123"/>
    <lineage>
        <taxon>Archaea</taxon>
        <taxon>Methanobacteriati</taxon>
        <taxon>Methanobacteriota</taxon>
        <taxon>Stenosarchaea group</taxon>
        <taxon>Methanomicrobia</taxon>
        <taxon>Methanosarcinales</taxon>
        <taxon>Methanosarcinaceae</taxon>
        <taxon>Methanosarcina</taxon>
    </lineage>
</organism>
<dbReference type="PANTHER" id="PTHR39430">
    <property type="entry name" value="MEMBRANE-ASSOCIATED PROTEASE-RELATED"/>
    <property type="match status" value="1"/>
</dbReference>
<feature type="transmembrane region" description="Helical" evidence="1">
    <location>
        <begin position="233"/>
        <end position="252"/>
    </location>
</feature>
<dbReference type="KEGG" id="mvc:MSVAZ_0023"/>
<dbReference type="HOGENOM" id="CLU_071482_0_0_2"/>
<dbReference type="EMBL" id="CP009519">
    <property type="protein sequence ID" value="AKB42292.1"/>
    <property type="molecule type" value="Genomic_DNA"/>
</dbReference>
<sequence>MELPAKNKENISCLEAEYQETNELENLKIRNKKVYVGIPILAMTFAEVLIYFGKINEALWIHMAILIGLSLSTTLTKNEDIYKTYQALMLLPLLRLVSLSMPIFFDTTLYSFIFIYAPLAIPVTINVAYQKLTREDMGLTLSKIWFYLPLSVLIGFGLGIGEYMVIQAGYLIPDLSPLNLLKLAVVMVFFVGLIEEVIFRSIIQTRLNKIYGAWRGIILSSILFGFMHSAYGTFYEVLYTLFVGAIIGYMFYKTRSLPLITLIHGFVNIFLFGVIPHLGPGLGLL</sequence>
<gene>
    <name evidence="3" type="ORF">MSVAZ_0023</name>
</gene>
<evidence type="ECO:0000313" key="4">
    <source>
        <dbReference type="Proteomes" id="UP000033096"/>
    </source>
</evidence>
<proteinExistence type="predicted"/>
<keyword evidence="3" id="KW-0614">Plasmid</keyword>
<feature type="domain" description="CAAX prenyl protease 2/Lysostaphin resistance protein A-like" evidence="2">
    <location>
        <begin position="179"/>
        <end position="270"/>
    </location>
</feature>